<feature type="region of interest" description="Disordered" evidence="1">
    <location>
        <begin position="519"/>
        <end position="541"/>
    </location>
</feature>
<dbReference type="Pfam" id="PF23055">
    <property type="entry name" value="DUF7041"/>
    <property type="match status" value="1"/>
</dbReference>
<dbReference type="EMBL" id="CADCXV010001250">
    <property type="protein sequence ID" value="CAB0042961.1"/>
    <property type="molecule type" value="Genomic_DNA"/>
</dbReference>
<evidence type="ECO:0000313" key="3">
    <source>
        <dbReference type="EMBL" id="CAB0042961.1"/>
    </source>
</evidence>
<feature type="domain" description="DUF7041" evidence="2">
    <location>
        <begin position="286"/>
        <end position="369"/>
    </location>
</feature>
<name>A0A6H5J655_9HYME</name>
<dbReference type="InterPro" id="IPR055469">
    <property type="entry name" value="DUF7041"/>
</dbReference>
<feature type="region of interest" description="Disordered" evidence="1">
    <location>
        <begin position="475"/>
        <end position="498"/>
    </location>
</feature>
<accession>A0A6H5J655</accession>
<evidence type="ECO:0000259" key="2">
    <source>
        <dbReference type="Pfam" id="PF23055"/>
    </source>
</evidence>
<organism evidence="3 4">
    <name type="scientific">Trichogramma brassicae</name>
    <dbReference type="NCBI Taxonomy" id="86971"/>
    <lineage>
        <taxon>Eukaryota</taxon>
        <taxon>Metazoa</taxon>
        <taxon>Ecdysozoa</taxon>
        <taxon>Arthropoda</taxon>
        <taxon>Hexapoda</taxon>
        <taxon>Insecta</taxon>
        <taxon>Pterygota</taxon>
        <taxon>Neoptera</taxon>
        <taxon>Endopterygota</taxon>
        <taxon>Hymenoptera</taxon>
        <taxon>Apocrita</taxon>
        <taxon>Proctotrupomorpha</taxon>
        <taxon>Chalcidoidea</taxon>
        <taxon>Trichogrammatidae</taxon>
        <taxon>Trichogramma</taxon>
    </lineage>
</organism>
<reference evidence="3 4" key="1">
    <citation type="submission" date="2020-02" db="EMBL/GenBank/DDBJ databases">
        <authorList>
            <person name="Ferguson B K."/>
        </authorList>
    </citation>
    <scope>NUCLEOTIDE SEQUENCE [LARGE SCALE GENOMIC DNA]</scope>
</reference>
<feature type="region of interest" description="Disordered" evidence="1">
    <location>
        <begin position="74"/>
        <end position="124"/>
    </location>
</feature>
<keyword evidence="4" id="KW-1185">Reference proteome</keyword>
<evidence type="ECO:0000256" key="1">
    <source>
        <dbReference type="SAM" id="MobiDB-lite"/>
    </source>
</evidence>
<feature type="compositionally biased region" description="Basic and acidic residues" evidence="1">
    <location>
        <begin position="481"/>
        <end position="493"/>
    </location>
</feature>
<dbReference type="OrthoDB" id="7699407at2759"/>
<evidence type="ECO:0000313" key="4">
    <source>
        <dbReference type="Proteomes" id="UP000479190"/>
    </source>
</evidence>
<dbReference type="AlphaFoldDB" id="A0A6H5J655"/>
<dbReference type="PANTHER" id="PTHR33327">
    <property type="entry name" value="ENDONUCLEASE"/>
    <property type="match status" value="1"/>
</dbReference>
<proteinExistence type="predicted"/>
<feature type="non-terminal residue" evidence="3">
    <location>
        <position position="1"/>
    </location>
</feature>
<dbReference type="Proteomes" id="UP000479190">
    <property type="component" value="Unassembled WGS sequence"/>
</dbReference>
<feature type="compositionally biased region" description="Low complexity" evidence="1">
    <location>
        <begin position="94"/>
        <end position="103"/>
    </location>
</feature>
<gene>
    <name evidence="3" type="ORF">TBRA_LOCUS14549</name>
</gene>
<feature type="compositionally biased region" description="Basic and acidic residues" evidence="1">
    <location>
        <begin position="109"/>
        <end position="124"/>
    </location>
</feature>
<dbReference type="PANTHER" id="PTHR33327:SF3">
    <property type="entry name" value="RNA-DIRECTED DNA POLYMERASE"/>
    <property type="match status" value="1"/>
</dbReference>
<protein>
    <recommendedName>
        <fullName evidence="2">DUF7041 domain-containing protein</fullName>
    </recommendedName>
</protein>
<sequence length="541" mass="60473">IHLVSRCRVKKKLGRRAPALARQTSCLACSFFRRDAVTCDIDRRSQRRGSSSIECRVSRSSSSSARRRLRRISKANLAEQQQQQQPRTTTRYNSSSADVSSHSNVPQPQKEKFDPNLTDDKPGDAGEIERRLLARLNSQDELIATLQAQLLSLSDTKSIAVSIQGTQGPVTSTASSPTYTSSALTSANPPISQSTPIFTSATGHTNTFVSPAQNFSNSPNTGFNFKFNPLANPFAQGNPHTQLPAPQQGFVFDQRSAPHQGFVFNQPPTQHSGHPSGLYRYRQVTVPEFWFHDPRSWFELLEGEFALLGIQNDDIKYNASLRALGNVVCKQISAFLHSIRAREARFEKVKAHVIHKFSPTVHEKIDQLFQHCSLGSKKPSELLNEMQALGQGYVSDDTLTLMWYRQLPTELAILLDEQITSSNTASLVQRADRLHERLKPKGYSQISAIDCEDNNTAIDFATSVANAVIAAIGKSPQTRSRSKERNSRSESRSKSNTRYGPDRDYCWYHHRFGHDADNCSTPPCAFKQKNPIKPSKKDKKN</sequence>